<keyword evidence="2" id="KW-1133">Transmembrane helix</keyword>
<proteinExistence type="predicted"/>
<dbReference type="Proteomes" id="UP000309133">
    <property type="component" value="Unassembled WGS sequence"/>
</dbReference>
<sequence>MQGAQPEEAPSATREAAASVELPSAETSSDQPSASPTDTSTASPADDLNEGTAPLDPAVLSASAEPTIEPPHERPPGRPGRWLAFTLAVLLAFVGVVIALNGSLYSASGFVERYLDALQRRDVGSAESMAGVVRPQGTSSAALAPGALDSISDVQLRSDEVRDGGVHRIVMGYRMGGTLRESTFTVEQAPSLFGLFDDWTFQASPIVPVEIGVRNADSLTVDGASVDVTSTDAAGGSVMVAAFTPSILALGADDRYFSAEPVDVVVTGPDAAPAALTVTASAAFVDDVQEKLDAFLDECVTQQVLLPAACPFGKSIEDRVLAAPVWTMVGYPEIRIDPGVDGSWDVPATIGTAHISVPVQSLFDGTTSTLDEDVPFEVSYRITVGADRVLTINAA</sequence>
<dbReference type="AlphaFoldDB" id="A0A4S4FHK9"/>
<evidence type="ECO:0008006" key="5">
    <source>
        <dbReference type="Google" id="ProtNLM"/>
    </source>
</evidence>
<keyword evidence="4" id="KW-1185">Reference proteome</keyword>
<accession>A0A4S4FHK9</accession>
<comment type="caution">
    <text evidence="3">The sequence shown here is derived from an EMBL/GenBank/DDBJ whole genome shotgun (WGS) entry which is preliminary data.</text>
</comment>
<protein>
    <recommendedName>
        <fullName evidence="5">DUF4878 domain-containing protein</fullName>
    </recommendedName>
</protein>
<feature type="transmembrane region" description="Helical" evidence="2">
    <location>
        <begin position="82"/>
        <end position="105"/>
    </location>
</feature>
<dbReference type="EMBL" id="SSSM01000005">
    <property type="protein sequence ID" value="THG29498.1"/>
    <property type="molecule type" value="Genomic_DNA"/>
</dbReference>
<evidence type="ECO:0000256" key="1">
    <source>
        <dbReference type="SAM" id="MobiDB-lite"/>
    </source>
</evidence>
<evidence type="ECO:0000256" key="2">
    <source>
        <dbReference type="SAM" id="Phobius"/>
    </source>
</evidence>
<organism evidence="3 4">
    <name type="scientific">Naasia lichenicola</name>
    <dbReference type="NCBI Taxonomy" id="2565933"/>
    <lineage>
        <taxon>Bacteria</taxon>
        <taxon>Bacillati</taxon>
        <taxon>Actinomycetota</taxon>
        <taxon>Actinomycetes</taxon>
        <taxon>Micrococcales</taxon>
        <taxon>Microbacteriaceae</taxon>
        <taxon>Naasia</taxon>
    </lineage>
</organism>
<evidence type="ECO:0000313" key="4">
    <source>
        <dbReference type="Proteomes" id="UP000309133"/>
    </source>
</evidence>
<keyword evidence="2" id="KW-0812">Transmembrane</keyword>
<gene>
    <name evidence="3" type="ORF">E6C64_12440</name>
</gene>
<feature type="region of interest" description="Disordered" evidence="1">
    <location>
        <begin position="1"/>
        <end position="55"/>
    </location>
</feature>
<dbReference type="RefSeq" id="WP_136427827.1">
    <property type="nucleotide sequence ID" value="NZ_SSSM01000005.1"/>
</dbReference>
<name>A0A4S4FHK9_9MICO</name>
<dbReference type="OrthoDB" id="3818356at2"/>
<feature type="compositionally biased region" description="Low complexity" evidence="1">
    <location>
        <begin position="27"/>
        <end position="46"/>
    </location>
</feature>
<keyword evidence="2" id="KW-0472">Membrane</keyword>
<evidence type="ECO:0000313" key="3">
    <source>
        <dbReference type="EMBL" id="THG29498.1"/>
    </source>
</evidence>
<reference evidence="3 4" key="1">
    <citation type="submission" date="2019-04" db="EMBL/GenBank/DDBJ databases">
        <authorList>
            <person name="Jiang L."/>
        </authorList>
    </citation>
    <scope>NUCLEOTIDE SEQUENCE [LARGE SCALE GENOMIC DNA]</scope>
    <source>
        <strain evidence="3 4">YIM 131853</strain>
    </source>
</reference>